<keyword evidence="2 6" id="KW-0805">Transcription regulation</keyword>
<comment type="caution">
    <text evidence="9">The sequence shown here is derived from an EMBL/GenBank/DDBJ whole genome shotgun (WGS) entry which is preliminary data.</text>
</comment>
<protein>
    <recommendedName>
        <fullName evidence="6">RNA polymerase sigma factor</fullName>
    </recommendedName>
</protein>
<comment type="similarity">
    <text evidence="1 6">Belongs to the sigma-70 factor family. ECF subfamily.</text>
</comment>
<dbReference type="SUPFAM" id="SSF88946">
    <property type="entry name" value="Sigma2 domain of RNA polymerase sigma factors"/>
    <property type="match status" value="1"/>
</dbReference>
<dbReference type="SUPFAM" id="SSF88659">
    <property type="entry name" value="Sigma3 and sigma4 domains of RNA polymerase sigma factors"/>
    <property type="match status" value="1"/>
</dbReference>
<dbReference type="Gene3D" id="1.10.1740.10">
    <property type="match status" value="1"/>
</dbReference>
<dbReference type="PANTHER" id="PTHR43133">
    <property type="entry name" value="RNA POLYMERASE ECF-TYPE SIGMA FACTO"/>
    <property type="match status" value="1"/>
</dbReference>
<dbReference type="PROSITE" id="PS01063">
    <property type="entry name" value="SIGMA70_ECF"/>
    <property type="match status" value="1"/>
</dbReference>
<dbReference type="InterPro" id="IPR036388">
    <property type="entry name" value="WH-like_DNA-bd_sf"/>
</dbReference>
<accession>A0A2V1K168</accession>
<organism evidence="9 10">
    <name type="scientific">Corticimicrobacter populi</name>
    <dbReference type="NCBI Taxonomy" id="2175229"/>
    <lineage>
        <taxon>Bacteria</taxon>
        <taxon>Pseudomonadati</taxon>
        <taxon>Pseudomonadota</taxon>
        <taxon>Betaproteobacteria</taxon>
        <taxon>Burkholderiales</taxon>
        <taxon>Alcaligenaceae</taxon>
        <taxon>Corticimicrobacter</taxon>
    </lineage>
</organism>
<keyword evidence="5 6" id="KW-0804">Transcription</keyword>
<evidence type="ECO:0000256" key="5">
    <source>
        <dbReference type="ARBA" id="ARBA00023163"/>
    </source>
</evidence>
<evidence type="ECO:0000256" key="3">
    <source>
        <dbReference type="ARBA" id="ARBA00023082"/>
    </source>
</evidence>
<dbReference type="GO" id="GO:0006352">
    <property type="term" value="P:DNA-templated transcription initiation"/>
    <property type="evidence" value="ECO:0007669"/>
    <property type="project" value="InterPro"/>
</dbReference>
<evidence type="ECO:0000256" key="4">
    <source>
        <dbReference type="ARBA" id="ARBA00023125"/>
    </source>
</evidence>
<proteinExistence type="inferred from homology"/>
<dbReference type="PANTHER" id="PTHR43133:SF63">
    <property type="entry name" value="RNA POLYMERASE SIGMA FACTOR FECI-RELATED"/>
    <property type="match status" value="1"/>
</dbReference>
<evidence type="ECO:0000256" key="6">
    <source>
        <dbReference type="RuleBase" id="RU000716"/>
    </source>
</evidence>
<dbReference type="NCBIfam" id="TIGR02937">
    <property type="entry name" value="sigma70-ECF"/>
    <property type="match status" value="1"/>
</dbReference>
<evidence type="ECO:0000259" key="7">
    <source>
        <dbReference type="Pfam" id="PF04542"/>
    </source>
</evidence>
<dbReference type="RefSeq" id="WP_109060961.1">
    <property type="nucleotide sequence ID" value="NZ_QETA01000001.1"/>
</dbReference>
<evidence type="ECO:0000259" key="8">
    <source>
        <dbReference type="Pfam" id="PF08281"/>
    </source>
</evidence>
<dbReference type="Pfam" id="PF08281">
    <property type="entry name" value="Sigma70_r4_2"/>
    <property type="match status" value="1"/>
</dbReference>
<evidence type="ECO:0000313" key="9">
    <source>
        <dbReference type="EMBL" id="PWF24881.1"/>
    </source>
</evidence>
<gene>
    <name evidence="9" type="ORF">DD235_01495</name>
</gene>
<dbReference type="GO" id="GO:0003677">
    <property type="term" value="F:DNA binding"/>
    <property type="evidence" value="ECO:0007669"/>
    <property type="project" value="UniProtKB-KW"/>
</dbReference>
<dbReference type="InterPro" id="IPR013324">
    <property type="entry name" value="RNA_pol_sigma_r3/r4-like"/>
</dbReference>
<feature type="domain" description="RNA polymerase sigma factor 70 region 4 type 2" evidence="8">
    <location>
        <begin position="111"/>
        <end position="162"/>
    </location>
</feature>
<evidence type="ECO:0000256" key="2">
    <source>
        <dbReference type="ARBA" id="ARBA00023015"/>
    </source>
</evidence>
<keyword evidence="3 6" id="KW-0731">Sigma factor</keyword>
<reference evidence="10" key="1">
    <citation type="submission" date="2018-05" db="EMBL/GenBank/DDBJ databases">
        <authorList>
            <person name="Li Y."/>
        </authorList>
    </citation>
    <scope>NUCLEOTIDE SEQUENCE [LARGE SCALE GENOMIC DNA]</scope>
    <source>
        <strain evidence="10">3d-2-2</strain>
    </source>
</reference>
<dbReference type="EMBL" id="QETA01000001">
    <property type="protein sequence ID" value="PWF24881.1"/>
    <property type="molecule type" value="Genomic_DNA"/>
</dbReference>
<evidence type="ECO:0000256" key="1">
    <source>
        <dbReference type="ARBA" id="ARBA00010641"/>
    </source>
</evidence>
<dbReference type="InterPro" id="IPR039425">
    <property type="entry name" value="RNA_pol_sigma-70-like"/>
</dbReference>
<feature type="domain" description="RNA polymerase sigma-70 region 2" evidence="7">
    <location>
        <begin position="14"/>
        <end position="78"/>
    </location>
</feature>
<keyword evidence="10" id="KW-1185">Reference proteome</keyword>
<dbReference type="GO" id="GO:0016987">
    <property type="term" value="F:sigma factor activity"/>
    <property type="evidence" value="ECO:0007669"/>
    <property type="project" value="UniProtKB-KW"/>
</dbReference>
<dbReference type="InterPro" id="IPR013325">
    <property type="entry name" value="RNA_pol_sigma_r2"/>
</dbReference>
<dbReference type="AlphaFoldDB" id="A0A2V1K168"/>
<name>A0A2V1K168_9BURK</name>
<sequence>MSRDAMRQDVIHDLYRDHHSWLVRLLRRKAGCAGHADDLAQDTFVRILGKPDLERIRQARAYLATIAHGVVVDHIRRSELERAWAETLAALPRDTVPSVEDQAIVLETLAQIAVLLDGLHVRARRAFLLHRLEGLSYAQIASELRVSVSSVEKYMMAALRHCCRAAGLLGR</sequence>
<dbReference type="InterPro" id="IPR007627">
    <property type="entry name" value="RNA_pol_sigma70_r2"/>
</dbReference>
<dbReference type="InterPro" id="IPR014284">
    <property type="entry name" value="RNA_pol_sigma-70_dom"/>
</dbReference>
<evidence type="ECO:0000313" key="10">
    <source>
        <dbReference type="Proteomes" id="UP000245212"/>
    </source>
</evidence>
<dbReference type="Gene3D" id="1.10.10.10">
    <property type="entry name" value="Winged helix-like DNA-binding domain superfamily/Winged helix DNA-binding domain"/>
    <property type="match status" value="1"/>
</dbReference>
<dbReference type="Pfam" id="PF04542">
    <property type="entry name" value="Sigma70_r2"/>
    <property type="match status" value="1"/>
</dbReference>
<dbReference type="Proteomes" id="UP000245212">
    <property type="component" value="Unassembled WGS sequence"/>
</dbReference>
<keyword evidence="4 6" id="KW-0238">DNA-binding</keyword>
<dbReference type="InterPro" id="IPR013249">
    <property type="entry name" value="RNA_pol_sigma70_r4_t2"/>
</dbReference>
<dbReference type="InterPro" id="IPR000838">
    <property type="entry name" value="RNA_pol_sigma70_ECF_CS"/>
</dbReference>